<organism evidence="1 2">
    <name type="scientific">Daphnia magna</name>
    <dbReference type="NCBI Taxonomy" id="35525"/>
    <lineage>
        <taxon>Eukaryota</taxon>
        <taxon>Metazoa</taxon>
        <taxon>Ecdysozoa</taxon>
        <taxon>Arthropoda</taxon>
        <taxon>Crustacea</taxon>
        <taxon>Branchiopoda</taxon>
        <taxon>Diplostraca</taxon>
        <taxon>Cladocera</taxon>
        <taxon>Anomopoda</taxon>
        <taxon>Daphniidae</taxon>
        <taxon>Daphnia</taxon>
    </lineage>
</organism>
<accession>A0ABR0AG42</accession>
<proteinExistence type="predicted"/>
<keyword evidence="2" id="KW-1185">Reference proteome</keyword>
<gene>
    <name evidence="1" type="ORF">OUZ56_009471</name>
</gene>
<comment type="caution">
    <text evidence="1">The sequence shown here is derived from an EMBL/GenBank/DDBJ whole genome shotgun (WGS) entry which is preliminary data.</text>
</comment>
<protein>
    <submittedName>
        <fullName evidence="1">Uncharacterized protein</fullName>
    </submittedName>
</protein>
<evidence type="ECO:0000313" key="2">
    <source>
        <dbReference type="Proteomes" id="UP001234178"/>
    </source>
</evidence>
<sequence>MKNRVPLPIISPIITSSGFGTANPRTMGCKPTENHIVQYPAQKSEHRFNFLKPPMGGRLGRRGDGHIGQGWGLGLVILLTETIKLMFQLPVNVNVVVNGVGVAFLNVILEIGV</sequence>
<name>A0ABR0AG42_9CRUS</name>
<dbReference type="EMBL" id="JAOYFB010000037">
    <property type="protein sequence ID" value="KAK4024081.1"/>
    <property type="molecule type" value="Genomic_DNA"/>
</dbReference>
<evidence type="ECO:0000313" key="1">
    <source>
        <dbReference type="EMBL" id="KAK4024081.1"/>
    </source>
</evidence>
<dbReference type="Proteomes" id="UP001234178">
    <property type="component" value="Unassembled WGS sequence"/>
</dbReference>
<reference evidence="1 2" key="1">
    <citation type="journal article" date="2023" name="Nucleic Acids Res.">
        <title>The hologenome of Daphnia magna reveals possible DNA methylation and microbiome-mediated evolution of the host genome.</title>
        <authorList>
            <person name="Chaturvedi A."/>
            <person name="Li X."/>
            <person name="Dhandapani V."/>
            <person name="Marshall H."/>
            <person name="Kissane S."/>
            <person name="Cuenca-Cambronero M."/>
            <person name="Asole G."/>
            <person name="Calvet F."/>
            <person name="Ruiz-Romero M."/>
            <person name="Marangio P."/>
            <person name="Guigo R."/>
            <person name="Rago D."/>
            <person name="Mirbahai L."/>
            <person name="Eastwood N."/>
            <person name="Colbourne J.K."/>
            <person name="Zhou J."/>
            <person name="Mallon E."/>
            <person name="Orsini L."/>
        </authorList>
    </citation>
    <scope>NUCLEOTIDE SEQUENCE [LARGE SCALE GENOMIC DNA]</scope>
    <source>
        <strain evidence="1">LRV0_1</strain>
    </source>
</reference>